<feature type="domain" description="DNA mismatch repair protein S5" evidence="4">
    <location>
        <begin position="219"/>
        <end position="364"/>
    </location>
</feature>
<dbReference type="PANTHER" id="PTHR10073:SF41">
    <property type="entry name" value="MISMATCH REPAIR PROTEIN, PUTATIVE (AFU_ORTHOLOGUE AFUA_8G05820)-RELATED"/>
    <property type="match status" value="1"/>
</dbReference>
<dbReference type="InterPro" id="IPR014762">
    <property type="entry name" value="DNA_mismatch_repair_CS"/>
</dbReference>
<dbReference type="Pfam" id="PF01119">
    <property type="entry name" value="DNA_mis_repair"/>
    <property type="match status" value="1"/>
</dbReference>
<dbReference type="EMBL" id="WUBL01000043">
    <property type="protein sequence ID" value="KAF2968991.1"/>
    <property type="molecule type" value="Genomic_DNA"/>
</dbReference>
<dbReference type="InterPro" id="IPR038973">
    <property type="entry name" value="MutL/Mlh/Pms-like"/>
</dbReference>
<dbReference type="InterPro" id="IPR013507">
    <property type="entry name" value="DNA_mismatch_S5_2-like"/>
</dbReference>
<proteinExistence type="inferred from homology"/>
<dbReference type="FunFam" id="3.30.565.10:FF:000017">
    <property type="entry name" value="PMS1 homolog 1, mismatch repair system component"/>
    <property type="match status" value="1"/>
</dbReference>
<dbReference type="InterPro" id="IPR036890">
    <property type="entry name" value="HATPase_C_sf"/>
</dbReference>
<dbReference type="Gene3D" id="3.30.565.10">
    <property type="entry name" value="Histidine kinase-like ATPase, C-terminal domain"/>
    <property type="match status" value="1"/>
</dbReference>
<dbReference type="NCBIfam" id="TIGR00585">
    <property type="entry name" value="mutl"/>
    <property type="match status" value="1"/>
</dbReference>
<dbReference type="Pfam" id="PF13589">
    <property type="entry name" value="HATPase_c_3"/>
    <property type="match status" value="1"/>
</dbReference>
<evidence type="ECO:0000256" key="1">
    <source>
        <dbReference type="ARBA" id="ARBA00006082"/>
    </source>
</evidence>
<dbReference type="PROSITE" id="PS00058">
    <property type="entry name" value="DNA_MISMATCH_REPAIR_1"/>
    <property type="match status" value="1"/>
</dbReference>
<dbReference type="OrthoDB" id="10263226at2759"/>
<dbReference type="GO" id="GO:0061982">
    <property type="term" value="P:meiosis I cell cycle process"/>
    <property type="evidence" value="ECO:0007669"/>
    <property type="project" value="UniProtKB-ARBA"/>
</dbReference>
<organism evidence="5 6">
    <name type="scientific">Xylaria multiplex</name>
    <dbReference type="NCBI Taxonomy" id="323545"/>
    <lineage>
        <taxon>Eukaryota</taxon>
        <taxon>Fungi</taxon>
        <taxon>Dikarya</taxon>
        <taxon>Ascomycota</taxon>
        <taxon>Pezizomycotina</taxon>
        <taxon>Sordariomycetes</taxon>
        <taxon>Xylariomycetidae</taxon>
        <taxon>Xylariales</taxon>
        <taxon>Xylariaceae</taxon>
        <taxon>Xylaria</taxon>
    </lineage>
</organism>
<sequence length="901" mass="99271">MSSSITCLSDSTTRLIVSHVVIVTPALLVKELIDNAIDAKATSVEILVSPDTISKVEIQDNGLGIHPNDFNALGKPSHTSKLKNIEDLGSIVGKSLGFRGEALASANSMADITITTKTSTEPIASIFQLIPNEGGILTQKQTSAPVGTTVSITNLFSRHPVRKKVAVKEAKKTLNEIQKLLRSYVMAQPQLKILFKVIKAPAKTWSYSPSRNPTLIEAALQLFGAEVTSNCLSKTLEISPSNTNSDYSAQELSTPTTDKFLFEVLLANPDASLQKVPKYHYFSVDGRPISAVRGVAKRLLNIYLEHLKRSTLVKDISDCFIRLNIRCPPGSYDANIEPSKDDVLFSDEQIILDAFRRLCDDLYKPDLVVHQGTLSTVNTQMNDIPTISDQNQLHRAHNSQTQPDLLGCARKATHNPQQTPPEVSQYERNHSVNQASIPKESICDKESPKNRTSTSISFTPINGASLPSCSQPTGTSDKQSKPFSVPNSLKVDMSVDLNEHSERSRRQRPQVAREPPCPQGTRTSGEHNTGDRLNPWVIAKMSNSVEVSPDAALGCAPGSPATPEPPVLRHIMAPPGDLDFPSNHQNIEHLSLSSFQRPTVPGGPYRSPLSSPLKRNLPWTPPSSLEKNRYTDVSQVESARSPPADGFKQTQISFGGPRSSRRRGGAQGDASQAQVHSRRLLSELEINSNLNMQDIFSAAKKNLHYQISQMGDDKEIEMAKNGDSQQHRRELSRQRQPFGVLQTNTFNNSKTPGDDREPIATTLPTGDPRAYLLRRQKSMAAEESGTKPKKLRRLKSSLLPLENTSPEFRIHMLSSTVSISGLALKRLVRRITKYDEYVMYGTLIDGLEMSLSEGRVVESRLQKLLAEQKENIGHEDTESETIIVDLQAKLKGKGALDERLI</sequence>
<dbReference type="SUPFAM" id="SSF54211">
    <property type="entry name" value="Ribosomal protein S5 domain 2-like"/>
    <property type="match status" value="1"/>
</dbReference>
<dbReference type="Gene3D" id="3.30.230.10">
    <property type="match status" value="1"/>
</dbReference>
<comment type="caution">
    <text evidence="5">The sequence shown here is derived from an EMBL/GenBank/DDBJ whole genome shotgun (WGS) entry which is preliminary data.</text>
</comment>
<dbReference type="InterPro" id="IPR020568">
    <property type="entry name" value="Ribosomal_Su5_D2-typ_SF"/>
</dbReference>
<dbReference type="SMART" id="SM01340">
    <property type="entry name" value="DNA_mis_repair"/>
    <property type="match status" value="1"/>
</dbReference>
<feature type="compositionally biased region" description="Polar residues" evidence="3">
    <location>
        <begin position="450"/>
        <end position="487"/>
    </location>
</feature>
<evidence type="ECO:0000259" key="4">
    <source>
        <dbReference type="SMART" id="SM01340"/>
    </source>
</evidence>
<dbReference type="InParanoid" id="A0A7C8MTD5"/>
<dbReference type="FunCoup" id="A0A7C8MTD5">
    <property type="interactions" value="61"/>
</dbReference>
<dbReference type="GO" id="GO:0006298">
    <property type="term" value="P:mismatch repair"/>
    <property type="evidence" value="ECO:0007669"/>
    <property type="project" value="InterPro"/>
</dbReference>
<protein>
    <recommendedName>
        <fullName evidence="4">DNA mismatch repair protein S5 domain-containing protein</fullName>
    </recommendedName>
</protein>
<dbReference type="Proteomes" id="UP000481858">
    <property type="component" value="Unassembled WGS sequence"/>
</dbReference>
<dbReference type="GO" id="GO:0030983">
    <property type="term" value="F:mismatched DNA binding"/>
    <property type="evidence" value="ECO:0007669"/>
    <property type="project" value="InterPro"/>
</dbReference>
<evidence type="ECO:0000313" key="5">
    <source>
        <dbReference type="EMBL" id="KAF2968991.1"/>
    </source>
</evidence>
<dbReference type="GO" id="GO:0032389">
    <property type="term" value="C:MutLalpha complex"/>
    <property type="evidence" value="ECO:0007669"/>
    <property type="project" value="TreeGrafter"/>
</dbReference>
<evidence type="ECO:0000256" key="2">
    <source>
        <dbReference type="ARBA" id="ARBA00022763"/>
    </source>
</evidence>
<dbReference type="InterPro" id="IPR002099">
    <property type="entry name" value="MutL/Mlh/PMS"/>
</dbReference>
<keyword evidence="2" id="KW-0227">DNA damage</keyword>
<dbReference type="PANTHER" id="PTHR10073">
    <property type="entry name" value="DNA MISMATCH REPAIR PROTEIN MLH, PMS, MUTL"/>
    <property type="match status" value="1"/>
</dbReference>
<accession>A0A7C8MTD5</accession>
<evidence type="ECO:0000313" key="6">
    <source>
        <dbReference type="Proteomes" id="UP000481858"/>
    </source>
</evidence>
<feature type="region of interest" description="Disordered" evidence="3">
    <location>
        <begin position="551"/>
        <end position="676"/>
    </location>
</feature>
<dbReference type="GO" id="GO:0005524">
    <property type="term" value="F:ATP binding"/>
    <property type="evidence" value="ECO:0007669"/>
    <property type="project" value="InterPro"/>
</dbReference>
<keyword evidence="6" id="KW-1185">Reference proteome</keyword>
<comment type="similarity">
    <text evidence="1">Belongs to the DNA mismatch repair MutL/HexB family.</text>
</comment>
<evidence type="ECO:0000256" key="3">
    <source>
        <dbReference type="SAM" id="MobiDB-lite"/>
    </source>
</evidence>
<dbReference type="SUPFAM" id="SSF55874">
    <property type="entry name" value="ATPase domain of HSP90 chaperone/DNA topoisomerase II/histidine kinase"/>
    <property type="match status" value="1"/>
</dbReference>
<feature type="region of interest" description="Disordered" evidence="3">
    <location>
        <begin position="743"/>
        <end position="766"/>
    </location>
</feature>
<feature type="region of interest" description="Disordered" evidence="3">
    <location>
        <begin position="411"/>
        <end position="532"/>
    </location>
</feature>
<dbReference type="InterPro" id="IPR014721">
    <property type="entry name" value="Ribsml_uS5_D2-typ_fold_subgr"/>
</dbReference>
<dbReference type="GO" id="GO:0016887">
    <property type="term" value="F:ATP hydrolysis activity"/>
    <property type="evidence" value="ECO:0007669"/>
    <property type="project" value="InterPro"/>
</dbReference>
<dbReference type="GO" id="GO:0140664">
    <property type="term" value="F:ATP-dependent DNA damage sensor activity"/>
    <property type="evidence" value="ECO:0007669"/>
    <property type="project" value="InterPro"/>
</dbReference>
<gene>
    <name evidence="5" type="ORF">GQX73_g4607</name>
</gene>
<name>A0A7C8MTD5_9PEZI</name>
<reference evidence="5 6" key="1">
    <citation type="submission" date="2019-12" db="EMBL/GenBank/DDBJ databases">
        <title>Draft genome sequence of the ascomycete Xylaria multiplex DSM 110363.</title>
        <authorList>
            <person name="Buettner E."/>
            <person name="Kellner H."/>
        </authorList>
    </citation>
    <scope>NUCLEOTIDE SEQUENCE [LARGE SCALE GENOMIC DNA]</scope>
    <source>
        <strain evidence="5 6">DSM 110363</strain>
    </source>
</reference>
<dbReference type="AlphaFoldDB" id="A0A7C8MTD5"/>